<evidence type="ECO:0000313" key="4">
    <source>
        <dbReference type="Proteomes" id="UP001363010"/>
    </source>
</evidence>
<organism evidence="3 4">
    <name type="scientific">Variovorax humicola</name>
    <dbReference type="NCBI Taxonomy" id="1769758"/>
    <lineage>
        <taxon>Bacteria</taxon>
        <taxon>Pseudomonadati</taxon>
        <taxon>Pseudomonadota</taxon>
        <taxon>Betaproteobacteria</taxon>
        <taxon>Burkholderiales</taxon>
        <taxon>Comamonadaceae</taxon>
        <taxon>Variovorax</taxon>
    </lineage>
</organism>
<dbReference type="Pfam" id="PF12146">
    <property type="entry name" value="Hydrolase_4"/>
    <property type="match status" value="1"/>
</dbReference>
<name>A0ABU8VZC0_9BURK</name>
<dbReference type="InterPro" id="IPR002471">
    <property type="entry name" value="Pept_S9_AS"/>
</dbReference>
<dbReference type="EMBL" id="JBBKZV010000005">
    <property type="protein sequence ID" value="MEJ8822738.1"/>
    <property type="molecule type" value="Genomic_DNA"/>
</dbReference>
<dbReference type="SUPFAM" id="SSF53474">
    <property type="entry name" value="alpha/beta-Hydrolases"/>
    <property type="match status" value="1"/>
</dbReference>
<dbReference type="InterPro" id="IPR050261">
    <property type="entry name" value="FrsA_esterase"/>
</dbReference>
<protein>
    <submittedName>
        <fullName evidence="3">Alpha/beta fold hydrolase</fullName>
    </submittedName>
</protein>
<dbReference type="PANTHER" id="PTHR22946:SF5">
    <property type="entry name" value="PEPTIDASE S9 PROLYL OLIGOPEPTIDASE CATALYTIC DOMAIN-CONTAINING PROTEIN"/>
    <property type="match status" value="1"/>
</dbReference>
<evidence type="ECO:0000259" key="2">
    <source>
        <dbReference type="Pfam" id="PF12146"/>
    </source>
</evidence>
<accession>A0ABU8VZC0</accession>
<evidence type="ECO:0000313" key="3">
    <source>
        <dbReference type="EMBL" id="MEJ8822738.1"/>
    </source>
</evidence>
<dbReference type="RefSeq" id="WP_340363771.1">
    <property type="nucleotide sequence ID" value="NZ_JBBKZV010000005.1"/>
</dbReference>
<comment type="caution">
    <text evidence="3">The sequence shown here is derived from an EMBL/GenBank/DDBJ whole genome shotgun (WGS) entry which is preliminary data.</text>
</comment>
<dbReference type="Proteomes" id="UP001363010">
    <property type="component" value="Unassembled WGS sequence"/>
</dbReference>
<dbReference type="GO" id="GO:0016787">
    <property type="term" value="F:hydrolase activity"/>
    <property type="evidence" value="ECO:0007669"/>
    <property type="project" value="UniProtKB-KW"/>
</dbReference>
<keyword evidence="4" id="KW-1185">Reference proteome</keyword>
<feature type="domain" description="Serine aminopeptidase S33" evidence="2">
    <location>
        <begin position="31"/>
        <end position="227"/>
    </location>
</feature>
<reference evidence="3 4" key="1">
    <citation type="submission" date="2024-03" db="EMBL/GenBank/DDBJ databases">
        <title>Novel species of the genus Variovorax.</title>
        <authorList>
            <person name="Liu Q."/>
            <person name="Xin Y.-H."/>
        </authorList>
    </citation>
    <scope>NUCLEOTIDE SEQUENCE [LARGE SCALE GENOMIC DNA]</scope>
    <source>
        <strain evidence="3 4">KACC 18501</strain>
    </source>
</reference>
<dbReference type="PROSITE" id="PS00708">
    <property type="entry name" value="PRO_ENDOPEP_SER"/>
    <property type="match status" value="1"/>
</dbReference>
<dbReference type="Gene3D" id="3.40.50.1820">
    <property type="entry name" value="alpha/beta hydrolase"/>
    <property type="match status" value="1"/>
</dbReference>
<dbReference type="InterPro" id="IPR029058">
    <property type="entry name" value="AB_hydrolase_fold"/>
</dbReference>
<dbReference type="PANTHER" id="PTHR22946">
    <property type="entry name" value="DIENELACTONE HYDROLASE DOMAIN-CONTAINING PROTEIN-RELATED"/>
    <property type="match status" value="1"/>
</dbReference>
<dbReference type="InterPro" id="IPR022742">
    <property type="entry name" value="Hydrolase_4"/>
</dbReference>
<evidence type="ECO:0000256" key="1">
    <source>
        <dbReference type="ARBA" id="ARBA00022801"/>
    </source>
</evidence>
<keyword evidence="1 3" id="KW-0378">Hydrolase</keyword>
<proteinExistence type="predicted"/>
<gene>
    <name evidence="3" type="ORF">WKW80_11950</name>
</gene>
<sequence>MFIRTVPTEIMVEGRSLNAMLTAGASRVPGVLLVHGWDSDQGHYRTRAEDIVALGCVCLTFDMRGHGCNQAQHDAVSREDNLRDVLAAYDLLARQDTVDSKAIALVGTSYGGYLAALACNLRPVRWLALRAPAIYPDAQWDVPKEALDRDAIDRYRQEVRAPDANRALAACAAFRGDALIVRSELDSVIPLPVIESYVEALKPARSLTYRCVAGADHALSSGASQQAYDMVFTSWLTQMLIDWRAA</sequence>